<sequence>MRIAIDMQGALTDGSRPRGIGRYTAQLVSAMAARRGEHDLRLLLNANHAEAAREVAAEYQDRLPRGAVSSYRVPRSDELHLPPTAPLRRVGDAIVRRHVAGLEPDVLMATSLFESAPGDFSPADLSRYPARLTAAVLYDLIPLIFSDQYLRSPVYERFFRTTAASLRQIDLLLAISESAKRDAVTLLGIDPARIVNISAAADDRFRPVTMTEAERQALRQRAGVSRPFVMYVSGADPRKNMKGAVAAFGALPAALRREHQLLLVSRLSPDDLAALRRQAAEAGMEPDQLVVTSGLDDEALVRLFNLCTVFIFPSLYEGFGLPILEAMQCGAPVLAADNSSIPEIVNRADLLFDPDDIAAAATALERLLRDEALRREVSDWGIRRARDFTWDASAARALAAMEDRLAERALSPHVLPAQLLELDGARTELSEILAPAPQCDAQIPAMVDDLLFSVPQFREGGSRRLLIDATMTQATDVWTGIQRVVRQLTASFYEMPLAEDVVPLAVRLEPEAVYSVPDFVATTLHRAPVGRAHPVELRQGDDLFMLDSTWEQYASFEPLFRQVERHGGRVITCVYDLIPELYPQVCGAGMPEVHARWIGNAVMHSHGIICISRAVADELIEYIQTHKLPHRPGLRIGWFHCGSDIVRAGSARPPQPATLRAFEGNRPVFVSVGTLEPRKAQALALDAFEMLWARGVDAGLCLIGKPGWKVEALAERIRRHPEDGKRLHWLTEAKDIDVVHAYNHAEAVLCTSMAEGFGLPIAEAARMDRPVICTDIPVFREVGGAGAVYFPSGDAEALATTLQDWLAGGLKADPSRVSRNSWADAALRIREVLYDGQWYRTLE</sequence>
<accession>A0ABS3K7H2</accession>
<keyword evidence="4" id="KW-1185">Reference proteome</keyword>
<dbReference type="Pfam" id="PF00534">
    <property type="entry name" value="Glycos_transf_1"/>
    <property type="match status" value="2"/>
</dbReference>
<keyword evidence="1" id="KW-0808">Transferase</keyword>
<evidence type="ECO:0000259" key="2">
    <source>
        <dbReference type="Pfam" id="PF00534"/>
    </source>
</evidence>
<comment type="caution">
    <text evidence="3">The sequence shown here is derived from an EMBL/GenBank/DDBJ whole genome shotgun (WGS) entry which is preliminary data.</text>
</comment>
<protein>
    <submittedName>
        <fullName evidence="3">Glycosyltransferase family 4 protein</fullName>
    </submittedName>
</protein>
<reference evidence="3 4" key="1">
    <citation type="submission" date="2020-09" db="EMBL/GenBank/DDBJ databases">
        <title>Roseomonas.</title>
        <authorList>
            <person name="Zhu W."/>
        </authorList>
    </citation>
    <scope>NUCLEOTIDE SEQUENCE [LARGE SCALE GENOMIC DNA]</scope>
    <source>
        <strain evidence="3 4">1311</strain>
    </source>
</reference>
<dbReference type="Gene3D" id="3.40.50.2000">
    <property type="entry name" value="Glycogen Phosphorylase B"/>
    <property type="match status" value="3"/>
</dbReference>
<dbReference type="InterPro" id="IPR001296">
    <property type="entry name" value="Glyco_trans_1"/>
</dbReference>
<dbReference type="CDD" id="cd03809">
    <property type="entry name" value="GT4_MtfB-like"/>
    <property type="match status" value="2"/>
</dbReference>
<dbReference type="EMBL" id="JACTNF010000002">
    <property type="protein sequence ID" value="MBO1073424.1"/>
    <property type="molecule type" value="Genomic_DNA"/>
</dbReference>
<evidence type="ECO:0000256" key="1">
    <source>
        <dbReference type="ARBA" id="ARBA00022679"/>
    </source>
</evidence>
<dbReference type="Proteomes" id="UP001518990">
    <property type="component" value="Unassembled WGS sequence"/>
</dbReference>
<feature type="domain" description="Glycosyl transferase family 1" evidence="2">
    <location>
        <begin position="663"/>
        <end position="809"/>
    </location>
</feature>
<dbReference type="RefSeq" id="WP_207445048.1">
    <property type="nucleotide sequence ID" value="NZ_CP061091.1"/>
</dbReference>
<dbReference type="SUPFAM" id="SSF53756">
    <property type="entry name" value="UDP-Glycosyltransferase/glycogen phosphorylase"/>
    <property type="match status" value="2"/>
</dbReference>
<dbReference type="PANTHER" id="PTHR46401">
    <property type="entry name" value="GLYCOSYLTRANSFERASE WBBK-RELATED"/>
    <property type="match status" value="1"/>
</dbReference>
<dbReference type="PANTHER" id="PTHR46401:SF2">
    <property type="entry name" value="GLYCOSYLTRANSFERASE WBBK-RELATED"/>
    <property type="match status" value="1"/>
</dbReference>
<gene>
    <name evidence="3" type="ORF">IAI60_02240</name>
</gene>
<feature type="domain" description="Glycosyl transferase family 1" evidence="2">
    <location>
        <begin position="225"/>
        <end position="378"/>
    </location>
</feature>
<evidence type="ECO:0000313" key="3">
    <source>
        <dbReference type="EMBL" id="MBO1073424.1"/>
    </source>
</evidence>
<name>A0ABS3K7H2_9PROT</name>
<organism evidence="3 4">
    <name type="scientific">Roseomonas marmotae</name>
    <dbReference type="NCBI Taxonomy" id="2768161"/>
    <lineage>
        <taxon>Bacteria</taxon>
        <taxon>Pseudomonadati</taxon>
        <taxon>Pseudomonadota</taxon>
        <taxon>Alphaproteobacteria</taxon>
        <taxon>Acetobacterales</taxon>
        <taxon>Roseomonadaceae</taxon>
        <taxon>Roseomonas</taxon>
    </lineage>
</organism>
<proteinExistence type="predicted"/>
<evidence type="ECO:0000313" key="4">
    <source>
        <dbReference type="Proteomes" id="UP001518990"/>
    </source>
</evidence>